<proteinExistence type="predicted"/>
<keyword evidence="2" id="KW-0805">Transcription regulation</keyword>
<dbReference type="SMART" id="SM00066">
    <property type="entry name" value="GAL4"/>
    <property type="match status" value="1"/>
</dbReference>
<dbReference type="PROSITE" id="PS00463">
    <property type="entry name" value="ZN2_CY6_FUNGAL_1"/>
    <property type="match status" value="1"/>
</dbReference>
<dbReference type="Gene3D" id="4.10.240.10">
    <property type="entry name" value="Zn(2)-C6 fungal-type DNA-binding domain"/>
    <property type="match status" value="1"/>
</dbReference>
<dbReference type="CDD" id="cd00067">
    <property type="entry name" value="GAL4"/>
    <property type="match status" value="1"/>
</dbReference>
<dbReference type="InterPro" id="IPR050797">
    <property type="entry name" value="Carb_Metab_Trans_Reg"/>
</dbReference>
<dbReference type="InterPro" id="IPR036864">
    <property type="entry name" value="Zn2-C6_fun-type_DNA-bd_sf"/>
</dbReference>
<evidence type="ECO:0000256" key="5">
    <source>
        <dbReference type="ARBA" id="ARBA00023242"/>
    </source>
</evidence>
<accession>A0ABR4HUZ3</accession>
<keyword evidence="9" id="KW-1185">Reference proteome</keyword>
<evidence type="ECO:0000313" key="8">
    <source>
        <dbReference type="EMBL" id="KAL2819301.1"/>
    </source>
</evidence>
<dbReference type="PANTHER" id="PTHR31668">
    <property type="entry name" value="GLUCOSE TRANSPORT TRANSCRIPTION REGULATOR RGT1-RELATED-RELATED"/>
    <property type="match status" value="1"/>
</dbReference>
<dbReference type="SUPFAM" id="SSF57701">
    <property type="entry name" value="Zn2/Cys6 DNA-binding domain"/>
    <property type="match status" value="1"/>
</dbReference>
<dbReference type="EMBL" id="JBFXLS010000078">
    <property type="protein sequence ID" value="KAL2819301.1"/>
    <property type="molecule type" value="Genomic_DNA"/>
</dbReference>
<keyword evidence="1" id="KW-0479">Metal-binding</keyword>
<evidence type="ECO:0000256" key="6">
    <source>
        <dbReference type="SAM" id="MobiDB-lite"/>
    </source>
</evidence>
<organism evidence="8 9">
    <name type="scientific">Aspergillus cavernicola</name>
    <dbReference type="NCBI Taxonomy" id="176166"/>
    <lineage>
        <taxon>Eukaryota</taxon>
        <taxon>Fungi</taxon>
        <taxon>Dikarya</taxon>
        <taxon>Ascomycota</taxon>
        <taxon>Pezizomycotina</taxon>
        <taxon>Eurotiomycetes</taxon>
        <taxon>Eurotiomycetidae</taxon>
        <taxon>Eurotiales</taxon>
        <taxon>Aspergillaceae</taxon>
        <taxon>Aspergillus</taxon>
        <taxon>Aspergillus subgen. Nidulantes</taxon>
    </lineage>
</organism>
<feature type="region of interest" description="Disordered" evidence="6">
    <location>
        <begin position="55"/>
        <end position="74"/>
    </location>
</feature>
<reference evidence="8 9" key="1">
    <citation type="submission" date="2024-07" db="EMBL/GenBank/DDBJ databases">
        <title>Section-level genome sequencing and comparative genomics of Aspergillus sections Usti and Cavernicolus.</title>
        <authorList>
            <consortium name="Lawrence Berkeley National Laboratory"/>
            <person name="Nybo J.L."/>
            <person name="Vesth T.C."/>
            <person name="Theobald S."/>
            <person name="Frisvad J.C."/>
            <person name="Larsen T.O."/>
            <person name="Kjaerboelling I."/>
            <person name="Rothschild-Mancinelli K."/>
            <person name="Lyhne E.K."/>
            <person name="Kogle M.E."/>
            <person name="Barry K."/>
            <person name="Clum A."/>
            <person name="Na H."/>
            <person name="Ledsgaard L."/>
            <person name="Lin J."/>
            <person name="Lipzen A."/>
            <person name="Kuo A."/>
            <person name="Riley R."/>
            <person name="Mondo S."/>
            <person name="LaButti K."/>
            <person name="Haridas S."/>
            <person name="Pangalinan J."/>
            <person name="Salamov A.A."/>
            <person name="Simmons B.A."/>
            <person name="Magnuson J.K."/>
            <person name="Chen J."/>
            <person name="Drula E."/>
            <person name="Henrissat B."/>
            <person name="Wiebenga A."/>
            <person name="Lubbers R.J."/>
            <person name="Gomes A.C."/>
            <person name="Makela M.R."/>
            <person name="Stajich J."/>
            <person name="Grigoriev I.V."/>
            <person name="Mortensen U.H."/>
            <person name="De vries R.P."/>
            <person name="Baker S.E."/>
            <person name="Andersen M.R."/>
        </authorList>
    </citation>
    <scope>NUCLEOTIDE SEQUENCE [LARGE SCALE GENOMIC DNA]</scope>
    <source>
        <strain evidence="8 9">CBS 600.67</strain>
    </source>
</reference>
<feature type="domain" description="Zn(2)-C6 fungal-type" evidence="7">
    <location>
        <begin position="4"/>
        <end position="33"/>
    </location>
</feature>
<protein>
    <recommendedName>
        <fullName evidence="7">Zn(2)-C6 fungal-type domain-containing protein</fullName>
    </recommendedName>
</protein>
<dbReference type="Proteomes" id="UP001610335">
    <property type="component" value="Unassembled WGS sequence"/>
</dbReference>
<gene>
    <name evidence="8" type="ORF">BDW59DRAFT_165165</name>
</gene>
<name>A0ABR4HUZ3_9EURO</name>
<sequence>MKKACDGCKIRKVRCGGGHPCRPCVNARVQCSYNRVQQARGPQKLRATTRYLIEQNQRNDPAPPGPSQRDEIPPARLPTNVIASLLYIYHLRMYAVWPVLYVDSLIATLQLDREGKDHETRALATAVAAATMAQLRLGNDSVEDRFITADILVAECLEARKSFDYRSRVNLNGVRTAFFLHVFYENQQPGGSESLLYLREAITLAQMMYLHREASYAGLTSHEQQLRRRVLWLLFVTERGVCILHKLPVVLKTDTAMPGIDTDDEPQVLPAFVKLLALFKLFEQSRMFDIVEDYHLGLKPPLGSASTTDTTIYDILQDRFRDGPGALDQVSDVQRADICVTRHWMRILTWKALSGHTMRSPQTAAWPLSPIFPLLVARDLVNVVCRLPRTALQAHGLGMQLKLHEVADSLADSVTNIVMLKEVPTWDQDSRPSSILARLHSILLAFKDGGNNALVEILYQKMAYAQFLSSPSLMSPLSGPHSKGQPDRGMQSTNSALGNEAETFEGGFPQYDSGRTGVEANRHGNGFMDGDSANGNTDANQEILSISGPSSLSNLSDQILGNSWSYVQSTHDPLASTAFQQFDASTGLVTVPAMFAPLETNSLDTVLNHVIFDSPLDGLSLDTYLSLTTPSRDTQCTTANIPI</sequence>
<keyword evidence="3" id="KW-0238">DNA-binding</keyword>
<keyword evidence="5" id="KW-0539">Nucleus</keyword>
<evidence type="ECO:0000256" key="2">
    <source>
        <dbReference type="ARBA" id="ARBA00023015"/>
    </source>
</evidence>
<dbReference type="CDD" id="cd12148">
    <property type="entry name" value="fungal_TF_MHR"/>
    <property type="match status" value="1"/>
</dbReference>
<dbReference type="InterPro" id="IPR001138">
    <property type="entry name" value="Zn2Cys6_DnaBD"/>
</dbReference>
<evidence type="ECO:0000313" key="9">
    <source>
        <dbReference type="Proteomes" id="UP001610335"/>
    </source>
</evidence>
<evidence type="ECO:0000256" key="3">
    <source>
        <dbReference type="ARBA" id="ARBA00023125"/>
    </source>
</evidence>
<evidence type="ECO:0000259" key="7">
    <source>
        <dbReference type="PROSITE" id="PS50048"/>
    </source>
</evidence>
<comment type="caution">
    <text evidence="8">The sequence shown here is derived from an EMBL/GenBank/DDBJ whole genome shotgun (WGS) entry which is preliminary data.</text>
</comment>
<dbReference type="Pfam" id="PF00172">
    <property type="entry name" value="Zn_clus"/>
    <property type="match status" value="1"/>
</dbReference>
<evidence type="ECO:0000256" key="4">
    <source>
        <dbReference type="ARBA" id="ARBA00023163"/>
    </source>
</evidence>
<dbReference type="PROSITE" id="PS50048">
    <property type="entry name" value="ZN2_CY6_FUNGAL_2"/>
    <property type="match status" value="1"/>
</dbReference>
<dbReference type="Pfam" id="PF04082">
    <property type="entry name" value="Fungal_trans"/>
    <property type="match status" value="1"/>
</dbReference>
<keyword evidence="4" id="KW-0804">Transcription</keyword>
<feature type="region of interest" description="Disordered" evidence="6">
    <location>
        <begin position="475"/>
        <end position="494"/>
    </location>
</feature>
<evidence type="ECO:0000256" key="1">
    <source>
        <dbReference type="ARBA" id="ARBA00022723"/>
    </source>
</evidence>
<dbReference type="InterPro" id="IPR007219">
    <property type="entry name" value="XnlR_reg_dom"/>
</dbReference>
<dbReference type="PANTHER" id="PTHR31668:SF28">
    <property type="entry name" value="ZN(II)2CYS6 TRANSCRIPTION FACTOR (EUROFUNG)"/>
    <property type="match status" value="1"/>
</dbReference>